<protein>
    <submittedName>
        <fullName evidence="1">Uncharacterized protein</fullName>
    </submittedName>
</protein>
<accession>A0A2P2KGV6</accession>
<organism evidence="1">
    <name type="scientific">Rhizophora mucronata</name>
    <name type="common">Asiatic mangrove</name>
    <dbReference type="NCBI Taxonomy" id="61149"/>
    <lineage>
        <taxon>Eukaryota</taxon>
        <taxon>Viridiplantae</taxon>
        <taxon>Streptophyta</taxon>
        <taxon>Embryophyta</taxon>
        <taxon>Tracheophyta</taxon>
        <taxon>Spermatophyta</taxon>
        <taxon>Magnoliopsida</taxon>
        <taxon>eudicotyledons</taxon>
        <taxon>Gunneridae</taxon>
        <taxon>Pentapetalae</taxon>
        <taxon>rosids</taxon>
        <taxon>fabids</taxon>
        <taxon>Malpighiales</taxon>
        <taxon>Rhizophoraceae</taxon>
        <taxon>Rhizophora</taxon>
    </lineage>
</organism>
<dbReference type="AlphaFoldDB" id="A0A2P2KGV6"/>
<reference evidence="1" key="1">
    <citation type="submission" date="2018-02" db="EMBL/GenBank/DDBJ databases">
        <title>Rhizophora mucronata_Transcriptome.</title>
        <authorList>
            <person name="Meera S.P."/>
            <person name="Sreeshan A."/>
            <person name="Augustine A."/>
        </authorList>
    </citation>
    <scope>NUCLEOTIDE SEQUENCE</scope>
    <source>
        <tissue evidence="1">Leaf</tissue>
    </source>
</reference>
<proteinExistence type="predicted"/>
<dbReference type="EMBL" id="GGEC01024468">
    <property type="protein sequence ID" value="MBX04952.1"/>
    <property type="molecule type" value="Transcribed_RNA"/>
</dbReference>
<sequence length="46" mass="5313">MREPVAFSMEPFASIYRKTIMTRTTWASMSFLLKQCTALFGLQANH</sequence>
<evidence type="ECO:0000313" key="1">
    <source>
        <dbReference type="EMBL" id="MBX04952.1"/>
    </source>
</evidence>
<name>A0A2P2KGV6_RHIMU</name>